<gene>
    <name evidence="2" type="ORF">HK099_006943</name>
</gene>
<evidence type="ECO:0000313" key="3">
    <source>
        <dbReference type="Proteomes" id="UP001211065"/>
    </source>
</evidence>
<evidence type="ECO:0000256" key="1">
    <source>
        <dbReference type="SAM" id="MobiDB-lite"/>
    </source>
</evidence>
<feature type="non-terminal residue" evidence="2">
    <location>
        <position position="1"/>
    </location>
</feature>
<dbReference type="AlphaFoldDB" id="A0AAD5XU12"/>
<proteinExistence type="predicted"/>
<dbReference type="Proteomes" id="UP001211065">
    <property type="component" value="Unassembled WGS sequence"/>
</dbReference>
<feature type="compositionally biased region" description="Low complexity" evidence="1">
    <location>
        <begin position="413"/>
        <end position="426"/>
    </location>
</feature>
<name>A0AAD5XU12_9FUNG</name>
<protein>
    <submittedName>
        <fullName evidence="2">Uncharacterized protein</fullName>
    </submittedName>
</protein>
<keyword evidence="3" id="KW-1185">Reference proteome</keyword>
<feature type="region of interest" description="Disordered" evidence="1">
    <location>
        <begin position="412"/>
        <end position="433"/>
    </location>
</feature>
<organism evidence="2 3">
    <name type="scientific">Clydaea vesicula</name>
    <dbReference type="NCBI Taxonomy" id="447962"/>
    <lineage>
        <taxon>Eukaryota</taxon>
        <taxon>Fungi</taxon>
        <taxon>Fungi incertae sedis</taxon>
        <taxon>Chytridiomycota</taxon>
        <taxon>Chytridiomycota incertae sedis</taxon>
        <taxon>Chytridiomycetes</taxon>
        <taxon>Lobulomycetales</taxon>
        <taxon>Lobulomycetaceae</taxon>
        <taxon>Clydaea</taxon>
    </lineage>
</organism>
<evidence type="ECO:0000313" key="2">
    <source>
        <dbReference type="EMBL" id="KAJ3214292.1"/>
    </source>
</evidence>
<reference evidence="2" key="1">
    <citation type="submission" date="2020-05" db="EMBL/GenBank/DDBJ databases">
        <title>Phylogenomic resolution of chytrid fungi.</title>
        <authorList>
            <person name="Stajich J.E."/>
            <person name="Amses K."/>
            <person name="Simmons R."/>
            <person name="Seto K."/>
            <person name="Myers J."/>
            <person name="Bonds A."/>
            <person name="Quandt C.A."/>
            <person name="Barry K."/>
            <person name="Liu P."/>
            <person name="Grigoriev I."/>
            <person name="Longcore J.E."/>
            <person name="James T.Y."/>
        </authorList>
    </citation>
    <scope>NUCLEOTIDE SEQUENCE</scope>
    <source>
        <strain evidence="2">JEL0476</strain>
    </source>
</reference>
<accession>A0AAD5XU12</accession>
<feature type="region of interest" description="Disordered" evidence="1">
    <location>
        <begin position="92"/>
        <end position="118"/>
    </location>
</feature>
<comment type="caution">
    <text evidence="2">The sequence shown here is derived from an EMBL/GenBank/DDBJ whole genome shotgun (WGS) entry which is preliminary data.</text>
</comment>
<sequence>MNNNQNLNSYFNSHLKSIATNLTPTSEEFFTLSKAPKAPYQSHGNEFLDQNSHYNQNLSNPNFPLKKFKKKDGLLNIIKPFLKSKEKFKSDDELNGSEKYPNLYEKHENTDCQSSSSKYPTKMISTSSKFVPAFKHSSIDSVKEQKYKHNISHQEQILEVSKILEEIKNENLNKSKVFKTYSPSNFIPEVLEIKTSNPSDERMENIHGTRAVLKSEIHICQPESILKKNSAVNNDINIKKKNLNFEKKSFDIDSRPSEFHSKPIELSRKSMSAARENIYFEDELVRPSRKSISTTRGESFQLPYKKKFVKKSFSVDDLNIFKRKSKTKVFDKNFSVEEDLATNIIIDTNEAKSLPKEQNLTNSPENVTRLDVLKNSVDCIPANSNIADGVYLEDEEPILSDHYMGRKKVLLGSSSSSESTPKSNSSTLAEDSLEVSYEEAYSTEKISQEDSESSLTILHEPDKDVAVSAEQLPLKQQEIVESFPVVNENVKFENASSEKFLTKQNSEIDKVNNVKRCFDTTLEVNEPNQNNASNLNEKSETETNELTEAKDFLKQNSFSEPRIETFIHETSDLMENDVVSSVDVVPDAIVENVSNLEKVDELKVSSAVSIDSQNKNTEVSTAKEKKNIKVSKILTSEAGFLKNRNSYIEVDKETCEETENENYQITDDEITSIIESDDDAAVMRVTSILKPPAITSLIPNKNPRTSSTRLNKSVRFDLRIQYREADYVIEISDCESENSDDEEVDFDSEEFYGESNFSEEYYNEFYNTDYCETKLDMEEAVETNVDFFVKSSNENEADTESIEVKDGNEANTTVEEMLINCVGKNLIKNKKIVDPIISNNIEIILQNIMELSTSISNLDKFKSEKKFINFSEEEKTDFKNFFENSELNNNEDFHFQSQQQNVLHDKDLLNVSTKEEENFDFFNLKNNGNSDDDVVEILEDHLSNEFKDTKRVHSGVLESENTEVEKQIIDSVKEPDNTSTIDGIKEQPVTSEIDERNEQPVTTVTEEIIVQETITTMDEIKEQPITLTNNEIKDQPTTSITNEIIAQEITPTMDEIKEQPITSTNNEIKEQPTTSITNEIKEQDITFKLDEKNRETTTKENTQKNTVAINELEIIQKNEKIKNEKILNSLLKKELDLINELDT</sequence>
<dbReference type="EMBL" id="JADGJW010000634">
    <property type="protein sequence ID" value="KAJ3214292.1"/>
    <property type="molecule type" value="Genomic_DNA"/>
</dbReference>